<dbReference type="InterPro" id="IPR014710">
    <property type="entry name" value="RmlC-like_jellyroll"/>
</dbReference>
<dbReference type="AlphaFoldDB" id="A0A1X9LUP8"/>
<evidence type="ECO:0000313" key="1">
    <source>
        <dbReference type="EMBL" id="ARJ06989.1"/>
    </source>
</evidence>
<reference evidence="1 2" key="1">
    <citation type="submission" date="2017-04" db="EMBL/GenBank/DDBJ databases">
        <authorList>
            <person name="Afonso C.L."/>
            <person name="Miller P.J."/>
            <person name="Scott M.A."/>
            <person name="Spackman E."/>
            <person name="Goraichik I."/>
            <person name="Dimitrov K.M."/>
            <person name="Suarez D.L."/>
            <person name="Swayne D.E."/>
        </authorList>
    </citation>
    <scope>NUCLEOTIDE SEQUENCE [LARGE SCALE GENOMIC DNA]</scope>
    <source>
        <strain evidence="2">XA(T)</strain>
    </source>
</reference>
<dbReference type="InterPro" id="IPR011051">
    <property type="entry name" value="RmlC_Cupin_sf"/>
</dbReference>
<proteinExistence type="predicted"/>
<dbReference type="Gene3D" id="2.60.120.10">
    <property type="entry name" value="Jelly Rolls"/>
    <property type="match status" value="1"/>
</dbReference>
<gene>
    <name evidence="1" type="ORF">B5808_18485</name>
</gene>
<keyword evidence="2" id="KW-1185">Reference proteome</keyword>
<accession>A0A1X9LUP8</accession>
<dbReference type="KEGG" id="cphy:B5808_18485"/>
<organism evidence="1 2">
    <name type="scientific">Cnuibacter physcomitrellae</name>
    <dbReference type="NCBI Taxonomy" id="1619308"/>
    <lineage>
        <taxon>Bacteria</taxon>
        <taxon>Bacillati</taxon>
        <taxon>Actinomycetota</taxon>
        <taxon>Actinomycetes</taxon>
        <taxon>Micrococcales</taxon>
        <taxon>Microbacteriaceae</taxon>
        <taxon>Cnuibacter</taxon>
    </lineage>
</organism>
<dbReference type="EMBL" id="CP020715">
    <property type="protein sequence ID" value="ARJ06989.1"/>
    <property type="molecule type" value="Genomic_DNA"/>
</dbReference>
<sequence>MERRSAVPTVQVDDGTFRVTEWRFEPGAETGWHTHEHPYVVVPLSTGTLAVEQEDGGHAVFEYVHGRSYSREPGARHNVVNHNPGEFAFVEIELVTR</sequence>
<evidence type="ECO:0000313" key="2">
    <source>
        <dbReference type="Proteomes" id="UP000192775"/>
    </source>
</evidence>
<name>A0A1X9LUP8_9MICO</name>
<dbReference type="Proteomes" id="UP000192775">
    <property type="component" value="Chromosome"/>
</dbReference>
<dbReference type="SUPFAM" id="SSF51182">
    <property type="entry name" value="RmlC-like cupins"/>
    <property type="match status" value="1"/>
</dbReference>
<protein>
    <submittedName>
        <fullName evidence="1">Cupin</fullName>
    </submittedName>
</protein>
<dbReference type="RefSeq" id="WP_085021127.1">
    <property type="nucleotide sequence ID" value="NZ_BMHD01000001.1"/>
</dbReference>
<dbReference type="STRING" id="1619308.B5808_18485"/>